<reference evidence="15" key="1">
    <citation type="submission" date="2021-12" db="EMBL/GenBank/DDBJ databases">
        <authorList>
            <person name="Martin H S."/>
        </authorList>
    </citation>
    <scope>NUCLEOTIDE SEQUENCE</scope>
</reference>
<dbReference type="GO" id="GO:0005576">
    <property type="term" value="C:extracellular region"/>
    <property type="evidence" value="ECO:0007669"/>
    <property type="project" value="TreeGrafter"/>
</dbReference>
<dbReference type="AlphaFoldDB" id="A0A8J9YH59"/>
<feature type="chain" id="PRO_5035429455" description="peptidylamidoglycolate lyase" evidence="14">
    <location>
        <begin position="18"/>
        <end position="477"/>
    </location>
</feature>
<keyword evidence="7" id="KW-0456">Lyase</keyword>
<dbReference type="InterPro" id="IPR001258">
    <property type="entry name" value="NHL_repeat"/>
</dbReference>
<feature type="disulfide bond" evidence="10">
    <location>
        <begin position="181"/>
        <end position="201"/>
    </location>
</feature>
<dbReference type="EC" id="4.3.2.5" evidence="1"/>
<evidence type="ECO:0000256" key="2">
    <source>
        <dbReference type="ARBA" id="ARBA00022723"/>
    </source>
</evidence>
<keyword evidence="2 9" id="KW-0479">Metal-binding</keyword>
<dbReference type="PRINTS" id="PR00790">
    <property type="entry name" value="PAMONOXGNASE"/>
</dbReference>
<feature type="binding site" evidence="8">
    <location>
        <position position="249"/>
    </location>
    <ligand>
        <name>a protein</name>
        <dbReference type="ChEBI" id="CHEBI:16541"/>
    </ligand>
    <ligandPart>
        <name>C-terminal Xaa-(2S)-2-hydroxyglycine residue</name>
        <dbReference type="ChEBI" id="CHEBI:142768"/>
    </ligandPart>
</feature>
<keyword evidence="13" id="KW-1133">Transmembrane helix</keyword>
<evidence type="ECO:0000256" key="3">
    <source>
        <dbReference type="ARBA" id="ARBA00022729"/>
    </source>
</evidence>
<dbReference type="PANTHER" id="PTHR10680:SF14">
    <property type="entry name" value="PEPTIDYL-GLYCINE ALPHA-AMIDATING MONOOXYGENASE"/>
    <property type="match status" value="1"/>
</dbReference>
<evidence type="ECO:0000256" key="1">
    <source>
        <dbReference type="ARBA" id="ARBA00012343"/>
    </source>
</evidence>
<evidence type="ECO:0000256" key="4">
    <source>
        <dbReference type="ARBA" id="ARBA00022737"/>
    </source>
</evidence>
<feature type="binding site" evidence="9">
    <location>
        <position position="132"/>
    </location>
    <ligand>
        <name>Zn(2+)</name>
        <dbReference type="ChEBI" id="CHEBI:29105"/>
        <note>catalytic</note>
    </ligand>
</feature>
<feature type="binding site" evidence="8">
    <location>
        <position position="81"/>
    </location>
    <ligand>
        <name>a protein</name>
        <dbReference type="ChEBI" id="CHEBI:16541"/>
    </ligand>
    <ligandPart>
        <name>C-terminal Xaa-(2S)-2-hydroxyglycine residue</name>
        <dbReference type="ChEBI" id="CHEBI:142768"/>
    </ligandPart>
</feature>
<evidence type="ECO:0000313" key="16">
    <source>
        <dbReference type="Proteomes" id="UP000838878"/>
    </source>
</evidence>
<evidence type="ECO:0000256" key="8">
    <source>
        <dbReference type="PIRSR" id="PIRSR600720-1"/>
    </source>
</evidence>
<keyword evidence="13" id="KW-0472">Membrane</keyword>
<feature type="binding site" evidence="9">
    <location>
        <position position="233"/>
    </location>
    <ligand>
        <name>Zn(2+)</name>
        <dbReference type="ChEBI" id="CHEBI:29105"/>
        <note>catalytic</note>
    </ligand>
</feature>
<dbReference type="EMBL" id="OV170226">
    <property type="protein sequence ID" value="CAH0727601.1"/>
    <property type="molecule type" value="Genomic_DNA"/>
</dbReference>
<keyword evidence="3 14" id="KW-0732">Signal</keyword>
<evidence type="ECO:0000313" key="15">
    <source>
        <dbReference type="EMBL" id="CAH0727601.1"/>
    </source>
</evidence>
<keyword evidence="4" id="KW-0677">Repeat</keyword>
<dbReference type="InterPro" id="IPR000720">
    <property type="entry name" value="PHM/PAL"/>
</dbReference>
<dbReference type="GO" id="GO:0006518">
    <property type="term" value="P:peptide metabolic process"/>
    <property type="evidence" value="ECO:0007669"/>
    <property type="project" value="InterPro"/>
</dbReference>
<dbReference type="Pfam" id="PF01436">
    <property type="entry name" value="NHL"/>
    <property type="match status" value="2"/>
</dbReference>
<feature type="binding site" evidence="9">
    <location>
        <position position="68"/>
    </location>
    <ligand>
        <name>Ca(2+)</name>
        <dbReference type="ChEBI" id="CHEBI:29108"/>
        <note>structural</note>
    </ligand>
</feature>
<feature type="signal peptide" evidence="14">
    <location>
        <begin position="1"/>
        <end position="17"/>
    </location>
</feature>
<comment type="cofactor">
    <cofactor evidence="9">
        <name>Zn(2+)</name>
        <dbReference type="ChEBI" id="CHEBI:29105"/>
    </cofactor>
    <text evidence="9">Binds one Zn(2+) ion per subunit.</text>
</comment>
<gene>
    <name evidence="15" type="ORF">BINO364_LOCUS12917</name>
</gene>
<dbReference type="SUPFAM" id="SSF101898">
    <property type="entry name" value="NHL repeat"/>
    <property type="match status" value="1"/>
</dbReference>
<dbReference type="GO" id="GO:0004598">
    <property type="term" value="F:peptidylamidoglycolate lyase activity"/>
    <property type="evidence" value="ECO:0007669"/>
    <property type="project" value="UniProtKB-EC"/>
</dbReference>
<evidence type="ECO:0000256" key="14">
    <source>
        <dbReference type="SAM" id="SignalP"/>
    </source>
</evidence>
<dbReference type="Gene3D" id="2.120.10.30">
    <property type="entry name" value="TolB, C-terminal domain"/>
    <property type="match status" value="1"/>
</dbReference>
<feature type="repeat" description="NHL" evidence="11">
    <location>
        <begin position="117"/>
        <end position="158"/>
    </location>
</feature>
<dbReference type="PROSITE" id="PS51125">
    <property type="entry name" value="NHL"/>
    <property type="match status" value="2"/>
</dbReference>
<evidence type="ECO:0000256" key="5">
    <source>
        <dbReference type="ARBA" id="ARBA00023157"/>
    </source>
</evidence>
<keyword evidence="13" id="KW-0812">Transmembrane</keyword>
<dbReference type="GO" id="GO:0016020">
    <property type="term" value="C:membrane"/>
    <property type="evidence" value="ECO:0007669"/>
    <property type="project" value="InterPro"/>
</dbReference>
<evidence type="ECO:0000256" key="11">
    <source>
        <dbReference type="PROSITE-ProRule" id="PRU00504"/>
    </source>
</evidence>
<accession>A0A8J9YH59</accession>
<keyword evidence="16" id="KW-1185">Reference proteome</keyword>
<dbReference type="Proteomes" id="UP000838878">
    <property type="component" value="Chromosome 6"/>
</dbReference>
<dbReference type="CDD" id="cd14958">
    <property type="entry name" value="NHL_PAL_like"/>
    <property type="match status" value="1"/>
</dbReference>
<evidence type="ECO:0000256" key="10">
    <source>
        <dbReference type="PIRSR" id="PIRSR600720-3"/>
    </source>
</evidence>
<dbReference type="PANTHER" id="PTHR10680">
    <property type="entry name" value="PEPTIDYL-GLYCINE ALPHA-AMIDATING MONOOXYGENASE"/>
    <property type="match status" value="1"/>
</dbReference>
<name>A0A8J9YH59_9NEOP</name>
<feature type="repeat" description="NHL" evidence="11">
    <location>
        <begin position="168"/>
        <end position="211"/>
    </location>
</feature>
<dbReference type="InterPro" id="IPR011042">
    <property type="entry name" value="6-blade_b-propeller_TolB-like"/>
</dbReference>
<evidence type="ECO:0000256" key="13">
    <source>
        <dbReference type="SAM" id="Phobius"/>
    </source>
</evidence>
<feature type="transmembrane region" description="Helical" evidence="13">
    <location>
        <begin position="404"/>
        <end position="426"/>
    </location>
</feature>
<feature type="compositionally biased region" description="Low complexity" evidence="12">
    <location>
        <begin position="364"/>
        <end position="380"/>
    </location>
</feature>
<protein>
    <recommendedName>
        <fullName evidence="1">peptidylamidoglycolate lyase</fullName>
        <ecNumber evidence="1">4.3.2.5</ecNumber>
    </recommendedName>
</protein>
<dbReference type="OrthoDB" id="10018185at2759"/>
<dbReference type="GO" id="GO:0046872">
    <property type="term" value="F:metal ion binding"/>
    <property type="evidence" value="ECO:0007669"/>
    <property type="project" value="UniProtKB-KW"/>
</dbReference>
<sequence>MSEMFIILLLFLTCINARRFSEEEYPGNFYDTNQFDKINAALQMLEHAPEWIPNWPNPAIEMGQVSGVALDSSGLLYVFHRSSNTWDINTFTETNAYRRIGDNPIPQPTILIFNETGKLVDSWGQNLFYIPHGITVDNKGNVWVTDVALHQVFKFTPDNRTHPALTLGEKFVPRDDDTHFCKPTAVAVMSTGDFFVADGYCNSRIVKFAPDGTRILQWGKQGGAGSYALRVPHALALAEARGELCAADREHGRVLCYRADSAAYVASYSHWLVGARVFSVAYSPAHGGQLYIVNGPTNGVVPVRGYVIDYNTGKLVKTFAPKDGFSNPHDVAVSADGSRVYVAELDPHRALAFRDVAAPGLPAAQSPGAPAAGSPAAAAPAAPPAKPTATTEVSGGEWEVWGAWGAWGGAAGALLAAALLLALCAARSRGRKSISRRRWDYGHSEFKLRRFLERRRFTRVHSDDSEDEPAPMLPPTA</sequence>
<evidence type="ECO:0000256" key="7">
    <source>
        <dbReference type="ARBA" id="ARBA00023239"/>
    </source>
</evidence>
<evidence type="ECO:0000256" key="6">
    <source>
        <dbReference type="ARBA" id="ARBA00023180"/>
    </source>
</evidence>
<keyword evidence="5 10" id="KW-1015">Disulfide bond</keyword>
<feature type="region of interest" description="Disordered" evidence="12">
    <location>
        <begin position="364"/>
        <end position="393"/>
    </location>
</feature>
<feature type="binding site" evidence="9">
    <location>
        <position position="329"/>
    </location>
    <ligand>
        <name>Zn(2+)</name>
        <dbReference type="ChEBI" id="CHEBI:29105"/>
        <note>catalytic</note>
    </ligand>
</feature>
<feature type="binding site" evidence="8">
    <location>
        <position position="200"/>
    </location>
    <ligand>
        <name>a protein</name>
        <dbReference type="ChEBI" id="CHEBI:16541"/>
    </ligand>
    <ligandPart>
        <name>C-terminal Xaa-(2S)-2-hydroxyglycine residue</name>
        <dbReference type="ChEBI" id="CHEBI:142768"/>
    </ligandPart>
</feature>
<feature type="disulfide bond" evidence="10">
    <location>
        <begin position="245"/>
        <end position="256"/>
    </location>
</feature>
<keyword evidence="9" id="KW-0106">Calcium</keyword>
<organism evidence="15 16">
    <name type="scientific">Brenthis ino</name>
    <name type="common">lesser marbled fritillary</name>
    <dbReference type="NCBI Taxonomy" id="405034"/>
    <lineage>
        <taxon>Eukaryota</taxon>
        <taxon>Metazoa</taxon>
        <taxon>Ecdysozoa</taxon>
        <taxon>Arthropoda</taxon>
        <taxon>Hexapoda</taxon>
        <taxon>Insecta</taxon>
        <taxon>Pterygota</taxon>
        <taxon>Neoptera</taxon>
        <taxon>Endopterygota</taxon>
        <taxon>Lepidoptera</taxon>
        <taxon>Glossata</taxon>
        <taxon>Ditrysia</taxon>
        <taxon>Papilionoidea</taxon>
        <taxon>Nymphalidae</taxon>
        <taxon>Heliconiinae</taxon>
        <taxon>Argynnini</taxon>
        <taxon>Brenthis</taxon>
    </lineage>
</organism>
<evidence type="ECO:0000256" key="12">
    <source>
        <dbReference type="SAM" id="MobiDB-lite"/>
    </source>
</evidence>
<feature type="non-terminal residue" evidence="15">
    <location>
        <position position="477"/>
    </location>
</feature>
<feature type="binding site" evidence="9">
    <location>
        <position position="330"/>
    </location>
    <ligand>
        <name>Ca(2+)</name>
        <dbReference type="ChEBI" id="CHEBI:29108"/>
        <note>structural</note>
    </ligand>
</feature>
<keyword evidence="6" id="KW-0325">Glycoprotein</keyword>
<feature type="region of interest" description="Disordered" evidence="12">
    <location>
        <begin position="458"/>
        <end position="477"/>
    </location>
</feature>
<keyword evidence="9" id="KW-0862">Zinc</keyword>
<proteinExistence type="predicted"/>
<evidence type="ECO:0000256" key="9">
    <source>
        <dbReference type="PIRSR" id="PIRSR600720-2"/>
    </source>
</evidence>